<dbReference type="GeneID" id="72000382"/>
<dbReference type="RefSeq" id="XP_047778373.1">
    <property type="nucleotide sequence ID" value="XM_047919650.1"/>
</dbReference>
<feature type="region of interest" description="Disordered" evidence="1">
    <location>
        <begin position="678"/>
        <end position="707"/>
    </location>
</feature>
<dbReference type="InterPro" id="IPR032914">
    <property type="entry name" value="Vam6/VPS39/TRAP1"/>
</dbReference>
<evidence type="ECO:0000313" key="3">
    <source>
        <dbReference type="Proteomes" id="UP000814176"/>
    </source>
</evidence>
<sequence length="707" mass="79198">MSGQPSFPRANVLVIGANSVQALLPSTLISQADALLQAHRVEEAADLADQQRIKFQALITVDEHEAAQLRYVYQRLGFQCLTETLFDDAGKHLFAGELDPRVLISYYPDLRGDLFSEEDAIDVYAGVAEYLPQEESIDDIIAANLVLNYSPHLSPNTREAPPAVELREMLKMTARDMLEAYLRKWRTKLKMEDPKRVQYLQPVMAAVDTVLAKLCVAHSKPTDLRTLLSEPNHIVLTELEPAFIDARQFDALCRLYWQYGQEQKLISAWAKLVDGEWKDDEVKDPLGSMFALLGERRDRTLIQQWSIWLTKRDPDRTLKLLTSLSSGKRTTEDDRGLLTQLREADASAGRRYLEHLVLQKRSQDVDLHRQLATSCVDELFSCLADESTSKLWRAKLSSYTSSRSDTSFLSYFASTTPDSPSTRTRLKTILFLQGSSLYDPRPIRERLLEHEKLLRFEIAIVQGKLGEHRPALTSLVHDLHDPTSAEIYCTLGGVIVPPKTAQSLGERFELQAWSALIAPPSVPGKPGIAKAQSMNRLVTVDGELKKTLIRILLEVYMSGGEATAERTAKFLNAQAMNLDVLDVISLIPPDWPLSILSTFVARSLRRTLHAHHEGQIVKAISASQNLVVAERTWLVIREQGRVIEEAVDDGEDGVEKGVPASFDEKVVLHADALAQETAPQVVDIPHREPSAKEVSPRSPHFDEEVGT</sequence>
<dbReference type="PANTHER" id="PTHR12894:SF27">
    <property type="entry name" value="TRANSFORMING GROWTH FACTOR-BETA RECEPTOR-ASSOCIATED PROTEIN 1"/>
    <property type="match status" value="1"/>
</dbReference>
<reference evidence="2 3" key="1">
    <citation type="journal article" date="2021" name="Environ. Microbiol.">
        <title>Gene family expansions and transcriptome signatures uncover fungal adaptations to wood decay.</title>
        <authorList>
            <person name="Hage H."/>
            <person name="Miyauchi S."/>
            <person name="Viragh M."/>
            <person name="Drula E."/>
            <person name="Min B."/>
            <person name="Chaduli D."/>
            <person name="Navarro D."/>
            <person name="Favel A."/>
            <person name="Norest M."/>
            <person name="Lesage-Meessen L."/>
            <person name="Balint B."/>
            <person name="Merenyi Z."/>
            <person name="de Eugenio L."/>
            <person name="Morin E."/>
            <person name="Martinez A.T."/>
            <person name="Baldrian P."/>
            <person name="Stursova M."/>
            <person name="Martinez M.J."/>
            <person name="Novotny C."/>
            <person name="Magnuson J.K."/>
            <person name="Spatafora J.W."/>
            <person name="Maurice S."/>
            <person name="Pangilinan J."/>
            <person name="Andreopoulos W."/>
            <person name="LaButti K."/>
            <person name="Hundley H."/>
            <person name="Na H."/>
            <person name="Kuo A."/>
            <person name="Barry K."/>
            <person name="Lipzen A."/>
            <person name="Henrissat B."/>
            <person name="Riley R."/>
            <person name="Ahrendt S."/>
            <person name="Nagy L.G."/>
            <person name="Grigoriev I.V."/>
            <person name="Martin F."/>
            <person name="Rosso M.N."/>
        </authorList>
    </citation>
    <scope>NUCLEOTIDE SEQUENCE [LARGE SCALE GENOMIC DNA]</scope>
    <source>
        <strain evidence="2 3">CIRM-BRFM 1785</strain>
    </source>
</reference>
<feature type="compositionally biased region" description="Basic and acidic residues" evidence="1">
    <location>
        <begin position="684"/>
        <end position="707"/>
    </location>
</feature>
<keyword evidence="3" id="KW-1185">Reference proteome</keyword>
<dbReference type="Proteomes" id="UP000814176">
    <property type="component" value="Unassembled WGS sequence"/>
</dbReference>
<gene>
    <name evidence="2" type="ORF">C8Q71DRAFT_65498</name>
</gene>
<protein>
    <recommendedName>
        <fullName evidence="4">Vacuolar sorting protein 39/Transforming growth factor beta receptor-associated domain-containing protein</fullName>
    </recommendedName>
</protein>
<dbReference type="EMBL" id="JADCUA010000011">
    <property type="protein sequence ID" value="KAH9836088.1"/>
    <property type="molecule type" value="Genomic_DNA"/>
</dbReference>
<proteinExistence type="predicted"/>
<name>A0ABQ8KEM7_9APHY</name>
<dbReference type="PANTHER" id="PTHR12894">
    <property type="entry name" value="CNH DOMAIN CONTAINING"/>
    <property type="match status" value="1"/>
</dbReference>
<accession>A0ABQ8KEM7</accession>
<comment type="caution">
    <text evidence="2">The sequence shown here is derived from an EMBL/GenBank/DDBJ whole genome shotgun (WGS) entry which is preliminary data.</text>
</comment>
<evidence type="ECO:0008006" key="4">
    <source>
        <dbReference type="Google" id="ProtNLM"/>
    </source>
</evidence>
<organism evidence="2 3">
    <name type="scientific">Rhodofomes roseus</name>
    <dbReference type="NCBI Taxonomy" id="34475"/>
    <lineage>
        <taxon>Eukaryota</taxon>
        <taxon>Fungi</taxon>
        <taxon>Dikarya</taxon>
        <taxon>Basidiomycota</taxon>
        <taxon>Agaricomycotina</taxon>
        <taxon>Agaricomycetes</taxon>
        <taxon>Polyporales</taxon>
        <taxon>Rhodofomes</taxon>
    </lineage>
</organism>
<evidence type="ECO:0000313" key="2">
    <source>
        <dbReference type="EMBL" id="KAH9836088.1"/>
    </source>
</evidence>
<evidence type="ECO:0000256" key="1">
    <source>
        <dbReference type="SAM" id="MobiDB-lite"/>
    </source>
</evidence>